<dbReference type="SUPFAM" id="SSF56731">
    <property type="entry name" value="DNA primase core"/>
    <property type="match status" value="1"/>
</dbReference>
<dbReference type="EMBL" id="QEKK01000003">
    <property type="protein sequence ID" value="PVY58769.1"/>
    <property type="molecule type" value="Genomic_DNA"/>
</dbReference>
<dbReference type="AlphaFoldDB" id="A0A2U1CCX7"/>
<dbReference type="GeneID" id="93229725"/>
<sequence length="758" mass="82808">MDIYDILSRLEGVTGGGGQYSAKCPAHSDQHNSLSVSIGENGQVLLHCHAGCGPQEIVAAMGLTMRDLFAEITPDKAFPVYSAPKGNRPTAKFEAEYIYHGGDLKKVKMRQTDGGKYFAWRHLKDGQWAKGRNGIEPGLYTSTGGGALPRAVFLVEGEKDVDTLKGLGMAAVSLPDGAKSKWRAEYGRALEGREVVLIQDNDDAGKAFVQMVAGELRGRASSLKVLDLSACWPDIPEHGDFTDLVVRFGAGSALRAVQTLAQDAPEWEAHTSPEWEAPLPFDTIDTPDFPTESLPGPLSAFVECLAESTQTPEEMAGILSLGVLATAFQSKYEVEITPDWREPLCLYSVAVAPPGERKSAVISALARPVYEYEAERREFEAAEIAQNQTERALLEKALQAAQTRATKGKKADQEAGREEALALSAELAQFQDKHPFRLLVDDTTPEKLVDLMDMQGGSITVASAEGGVFDSMAGRYDKGANFDVYLKGHAGDPITVDRIGRKPNHIKDPRLTMMLTVQPEVLGGLMNNATMRGRGLCGRFLYVMCKSKVGRREISPDPVPELVRAGYHQFVRRILDDQGSGVIRLSQEADRIRKDYAAHVERKLGNEWEFMRDWGGKLVGATVRIAALFHAATAQGEPSETPISPETMAAAVKIAEFLGPHAEAAYQVMGADQDYEDAKYLWHRIEGTGEDELTKNQLLQLTRGKFKKTENMEPALLGLIDMGYIRRETRKTGSKGRPSEIIIVNPCAVNTVNTGKCG</sequence>
<dbReference type="Pfam" id="PF13148">
    <property type="entry name" value="DUF3987"/>
    <property type="match status" value="1"/>
</dbReference>
<dbReference type="InterPro" id="IPR025048">
    <property type="entry name" value="DUF3987"/>
</dbReference>
<evidence type="ECO:0000313" key="1">
    <source>
        <dbReference type="EMBL" id="PVY58769.1"/>
    </source>
</evidence>
<proteinExistence type="predicted"/>
<protein>
    <submittedName>
        <fullName evidence="1">Uncharacterized protein DUF3987</fullName>
    </submittedName>
</protein>
<dbReference type="RefSeq" id="WP_129868849.1">
    <property type="nucleotide sequence ID" value="NZ_CP011524.1"/>
</dbReference>
<evidence type="ECO:0000313" key="2">
    <source>
        <dbReference type="Proteomes" id="UP000245778"/>
    </source>
</evidence>
<comment type="caution">
    <text evidence="1">The sequence shown here is derived from an EMBL/GenBank/DDBJ whole genome shotgun (WGS) entry which is preliminary data.</text>
</comment>
<accession>A0A2U1CCX7</accession>
<dbReference type="Proteomes" id="UP000245778">
    <property type="component" value="Unassembled WGS sequence"/>
</dbReference>
<organism evidence="1 2">
    <name type="scientific">Intestinimonas butyriciproducens</name>
    <dbReference type="NCBI Taxonomy" id="1297617"/>
    <lineage>
        <taxon>Bacteria</taxon>
        <taxon>Bacillati</taxon>
        <taxon>Bacillota</taxon>
        <taxon>Clostridia</taxon>
        <taxon>Eubacteriales</taxon>
        <taxon>Intestinimonas</taxon>
    </lineage>
</organism>
<reference evidence="1 2" key="1">
    <citation type="submission" date="2018-04" db="EMBL/GenBank/DDBJ databases">
        <title>Genomic Encyclopedia of Type Strains, Phase IV (KMG-IV): sequencing the most valuable type-strain genomes for metagenomic binning, comparative biology and taxonomic classification.</title>
        <authorList>
            <person name="Goeker M."/>
        </authorList>
    </citation>
    <scope>NUCLEOTIDE SEQUENCE [LARGE SCALE GENOMIC DNA]</scope>
    <source>
        <strain evidence="1 2">DSM 26588</strain>
    </source>
</reference>
<dbReference type="InterPro" id="IPR034154">
    <property type="entry name" value="TOPRIM_DnaG/twinkle"/>
</dbReference>
<dbReference type="CDD" id="cd01029">
    <property type="entry name" value="TOPRIM_primases"/>
    <property type="match status" value="1"/>
</dbReference>
<gene>
    <name evidence="1" type="ORF">C7373_10356</name>
</gene>
<dbReference type="SUPFAM" id="SSF57783">
    <property type="entry name" value="Zinc beta-ribbon"/>
    <property type="match status" value="1"/>
</dbReference>
<dbReference type="OrthoDB" id="9763644at2"/>
<name>A0A2U1CCX7_9FIRM</name>
<dbReference type="Gene3D" id="3.40.1360.10">
    <property type="match status" value="1"/>
</dbReference>